<dbReference type="AlphaFoldDB" id="A0A813K9V3"/>
<evidence type="ECO:0000313" key="2">
    <source>
        <dbReference type="Proteomes" id="UP000626109"/>
    </source>
</evidence>
<name>A0A813K9V3_POLGL</name>
<dbReference type="EMBL" id="CAJNNW010027890">
    <property type="protein sequence ID" value="CAE8693645.1"/>
    <property type="molecule type" value="Genomic_DNA"/>
</dbReference>
<sequence length="80" mass="8222">KMMAARRPILPAVAALVLGFLAASYFVALPVGSGFLAPMPRAADSSTLLQESEKPQTLPVDSMMLGAATGLLVSQPAHAT</sequence>
<accession>A0A813K9V3</accession>
<feature type="non-terminal residue" evidence="1">
    <location>
        <position position="1"/>
    </location>
</feature>
<comment type="caution">
    <text evidence="1">The sequence shown here is derived from an EMBL/GenBank/DDBJ whole genome shotgun (WGS) entry which is preliminary data.</text>
</comment>
<proteinExistence type="predicted"/>
<dbReference type="Proteomes" id="UP000626109">
    <property type="component" value="Unassembled WGS sequence"/>
</dbReference>
<feature type="non-terminal residue" evidence="1">
    <location>
        <position position="80"/>
    </location>
</feature>
<organism evidence="1 2">
    <name type="scientific">Polarella glacialis</name>
    <name type="common">Dinoflagellate</name>
    <dbReference type="NCBI Taxonomy" id="89957"/>
    <lineage>
        <taxon>Eukaryota</taxon>
        <taxon>Sar</taxon>
        <taxon>Alveolata</taxon>
        <taxon>Dinophyceae</taxon>
        <taxon>Suessiales</taxon>
        <taxon>Suessiaceae</taxon>
        <taxon>Polarella</taxon>
    </lineage>
</organism>
<evidence type="ECO:0000313" key="1">
    <source>
        <dbReference type="EMBL" id="CAE8693645.1"/>
    </source>
</evidence>
<protein>
    <submittedName>
        <fullName evidence="1">Uncharacterized protein</fullName>
    </submittedName>
</protein>
<gene>
    <name evidence="1" type="ORF">PGLA2088_LOCUS28470</name>
</gene>
<reference evidence="1" key="1">
    <citation type="submission" date="2021-02" db="EMBL/GenBank/DDBJ databases">
        <authorList>
            <person name="Dougan E. K."/>
            <person name="Rhodes N."/>
            <person name="Thang M."/>
            <person name="Chan C."/>
        </authorList>
    </citation>
    <scope>NUCLEOTIDE SEQUENCE</scope>
</reference>